<accession>A0A6J7QLS7</accession>
<dbReference type="SUPFAM" id="SSF81665">
    <property type="entry name" value="Calcium ATPase, transmembrane domain M"/>
    <property type="match status" value="1"/>
</dbReference>
<dbReference type="InterPro" id="IPR006068">
    <property type="entry name" value="ATPase_P-typ_cation-transptr_C"/>
</dbReference>
<dbReference type="AlphaFoldDB" id="A0A6J7QLS7"/>
<dbReference type="Pfam" id="PF00689">
    <property type="entry name" value="Cation_ATPase_C"/>
    <property type="match status" value="1"/>
</dbReference>
<proteinExistence type="predicted"/>
<dbReference type="Gene3D" id="1.20.1110.10">
    <property type="entry name" value="Calcium-transporting ATPase, transmembrane domain"/>
    <property type="match status" value="1"/>
</dbReference>
<dbReference type="EMBL" id="CAFBOL010000143">
    <property type="protein sequence ID" value="CAB5017489.1"/>
    <property type="molecule type" value="Genomic_DNA"/>
</dbReference>
<feature type="domain" description="Cation-transporting P-type ATPase C-terminal" evidence="1">
    <location>
        <begin position="2"/>
        <end position="53"/>
    </location>
</feature>
<protein>
    <submittedName>
        <fullName evidence="2">Unannotated protein</fullName>
    </submittedName>
</protein>
<evidence type="ECO:0000259" key="1">
    <source>
        <dbReference type="Pfam" id="PF00689"/>
    </source>
</evidence>
<dbReference type="InterPro" id="IPR023298">
    <property type="entry name" value="ATPase_P-typ_TM_dom_sf"/>
</dbReference>
<organism evidence="2">
    <name type="scientific">freshwater metagenome</name>
    <dbReference type="NCBI Taxonomy" id="449393"/>
    <lineage>
        <taxon>unclassified sequences</taxon>
        <taxon>metagenomes</taxon>
        <taxon>ecological metagenomes</taxon>
    </lineage>
</organism>
<gene>
    <name evidence="2" type="ORF">UFOPK3931_03161</name>
</gene>
<evidence type="ECO:0000313" key="2">
    <source>
        <dbReference type="EMBL" id="CAB5017489.1"/>
    </source>
</evidence>
<name>A0A6J7QLS7_9ZZZZ</name>
<reference evidence="2" key="1">
    <citation type="submission" date="2020-05" db="EMBL/GenBank/DDBJ databases">
        <authorList>
            <person name="Chiriac C."/>
            <person name="Salcher M."/>
            <person name="Ghai R."/>
            <person name="Kavagutti S V."/>
        </authorList>
    </citation>
    <scope>NUCLEOTIDE SEQUENCE</scope>
</reference>
<sequence length="60" mass="6637">MALTGVLALQFAVSHFGPVQRLFDTTSISAVQWLVCALVASSVVWAEEARKVIIRSRRHI</sequence>